<name>A0A4S4KA35_9APHY</name>
<feature type="non-terminal residue" evidence="1">
    <location>
        <position position="151"/>
    </location>
</feature>
<comment type="caution">
    <text evidence="1">The sequence shown here is derived from an EMBL/GenBank/DDBJ whole genome shotgun (WGS) entry which is preliminary data.</text>
</comment>
<dbReference type="AlphaFoldDB" id="A0A4S4KA35"/>
<sequence>MKEQFKKQVTRLRELRVKKVEEPDAFYGVEDMELHNVDVITDVSMAPTMFTRSKRKMERKVGSGRKGTVDEEYSLRSVTKLVTRFNATQAEAMNLLPHLFQFAEEHREEGRDLQRDALNASGFAEDLANPFTAGLKITGIKSSIKSMGLDL</sequence>
<dbReference type="Proteomes" id="UP000309038">
    <property type="component" value="Unassembled WGS sequence"/>
</dbReference>
<gene>
    <name evidence="1" type="ORF">EW026_g6730</name>
</gene>
<reference evidence="1 2" key="1">
    <citation type="submission" date="2019-02" db="EMBL/GenBank/DDBJ databases">
        <title>Genome sequencing of the rare red list fungi Phlebia centrifuga.</title>
        <authorList>
            <person name="Buettner E."/>
            <person name="Kellner H."/>
        </authorList>
    </citation>
    <scope>NUCLEOTIDE SEQUENCE [LARGE SCALE GENOMIC DNA]</scope>
    <source>
        <strain evidence="1 2">DSM 108282</strain>
    </source>
</reference>
<evidence type="ECO:0000313" key="2">
    <source>
        <dbReference type="Proteomes" id="UP000309038"/>
    </source>
</evidence>
<protein>
    <submittedName>
        <fullName evidence="1">Uncharacterized protein</fullName>
    </submittedName>
</protein>
<keyword evidence="2" id="KW-1185">Reference proteome</keyword>
<accession>A0A4S4KA35</accession>
<organism evidence="1 2">
    <name type="scientific">Hermanssonia centrifuga</name>
    <dbReference type="NCBI Taxonomy" id="98765"/>
    <lineage>
        <taxon>Eukaryota</taxon>
        <taxon>Fungi</taxon>
        <taxon>Dikarya</taxon>
        <taxon>Basidiomycota</taxon>
        <taxon>Agaricomycotina</taxon>
        <taxon>Agaricomycetes</taxon>
        <taxon>Polyporales</taxon>
        <taxon>Meruliaceae</taxon>
        <taxon>Hermanssonia</taxon>
    </lineage>
</organism>
<evidence type="ECO:0000313" key="1">
    <source>
        <dbReference type="EMBL" id="THG94806.1"/>
    </source>
</evidence>
<dbReference type="EMBL" id="SGPJ01000394">
    <property type="protein sequence ID" value="THG94806.1"/>
    <property type="molecule type" value="Genomic_DNA"/>
</dbReference>
<proteinExistence type="predicted"/>